<evidence type="ECO:0000313" key="2">
    <source>
        <dbReference type="EMBL" id="CAD6444760.1"/>
    </source>
</evidence>
<accession>A0A8H2ZPU1</accession>
<sequence>MFASAGLRKDDLSISLKLFEVIITLWIEAFYLYLIISTYAILRACVRAPVSEILHREIGDPRQHCTRISINYLGCTNFC</sequence>
<organism evidence="2 3">
    <name type="scientific">Sclerotinia trifoliorum</name>
    <dbReference type="NCBI Taxonomy" id="28548"/>
    <lineage>
        <taxon>Eukaryota</taxon>
        <taxon>Fungi</taxon>
        <taxon>Dikarya</taxon>
        <taxon>Ascomycota</taxon>
        <taxon>Pezizomycotina</taxon>
        <taxon>Leotiomycetes</taxon>
        <taxon>Helotiales</taxon>
        <taxon>Sclerotiniaceae</taxon>
        <taxon>Sclerotinia</taxon>
    </lineage>
</organism>
<name>A0A8H2ZPU1_9HELO</name>
<protein>
    <submittedName>
        <fullName evidence="2">D66f501f-e954-4411-9454-5d1560ff0825</fullName>
    </submittedName>
</protein>
<comment type="caution">
    <text evidence="2">The sequence shown here is derived from an EMBL/GenBank/DDBJ whole genome shotgun (WGS) entry which is preliminary data.</text>
</comment>
<keyword evidence="1" id="KW-1133">Transmembrane helix</keyword>
<evidence type="ECO:0000256" key="1">
    <source>
        <dbReference type="SAM" id="Phobius"/>
    </source>
</evidence>
<dbReference type="Proteomes" id="UP000624404">
    <property type="component" value="Unassembled WGS sequence"/>
</dbReference>
<keyword evidence="3" id="KW-1185">Reference proteome</keyword>
<reference evidence="2" key="1">
    <citation type="submission" date="2020-10" db="EMBL/GenBank/DDBJ databases">
        <authorList>
            <person name="Kusch S."/>
        </authorList>
    </citation>
    <scope>NUCLEOTIDE SEQUENCE</scope>
    <source>
        <strain evidence="2">SwB9</strain>
    </source>
</reference>
<dbReference type="EMBL" id="CAJHIA010000012">
    <property type="protein sequence ID" value="CAD6444760.1"/>
    <property type="molecule type" value="Genomic_DNA"/>
</dbReference>
<proteinExistence type="predicted"/>
<evidence type="ECO:0000313" key="3">
    <source>
        <dbReference type="Proteomes" id="UP000624404"/>
    </source>
</evidence>
<dbReference type="AlphaFoldDB" id="A0A8H2ZPU1"/>
<gene>
    <name evidence="2" type="ORF">SCLTRI_LOCUS4560</name>
</gene>
<keyword evidence="1" id="KW-0472">Membrane</keyword>
<feature type="transmembrane region" description="Helical" evidence="1">
    <location>
        <begin position="21"/>
        <end position="42"/>
    </location>
</feature>
<keyword evidence="1" id="KW-0812">Transmembrane</keyword>
<dbReference type="OrthoDB" id="3507504at2759"/>